<dbReference type="EMBL" id="CP002394">
    <property type="protein sequence ID" value="ADU32507.1"/>
    <property type="molecule type" value="Genomic_DNA"/>
</dbReference>
<gene>
    <name evidence="1" type="ordered locus">Bcell_4280</name>
</gene>
<keyword evidence="2" id="KW-1185">Reference proteome</keyword>
<dbReference type="KEGG" id="bco:Bcell_4280"/>
<dbReference type="RefSeq" id="WP_013490833.1">
    <property type="nucleotide sequence ID" value="NC_014829.1"/>
</dbReference>
<evidence type="ECO:0000313" key="1">
    <source>
        <dbReference type="EMBL" id="ADU32507.1"/>
    </source>
</evidence>
<sequence>MKLEDLDLTLEDYLLERNLYIRISESQLEEYTNQEEQYIVIKVTGNSTLFAKDTYVIYLNHGSCYFSEGDNLGDCKLDDPSFFEGLRITGDIDDEDFSITDCYFSKDYDACKWEADYDGTNIAYEFKINARNDNGFADLYGIFVVDK</sequence>
<name>E6TZU1_EVAC2</name>
<dbReference type="HOGENOM" id="CLU_1764313_0_0_9"/>
<dbReference type="OrthoDB" id="2932814at2"/>
<evidence type="ECO:0000313" key="2">
    <source>
        <dbReference type="Proteomes" id="UP000001401"/>
    </source>
</evidence>
<reference evidence="1 2" key="1">
    <citation type="submission" date="2010-12" db="EMBL/GenBank/DDBJ databases">
        <title>Complete sequence of Bacillus cellulosilyticus DSM 2522.</title>
        <authorList>
            <consortium name="US DOE Joint Genome Institute"/>
            <person name="Lucas S."/>
            <person name="Copeland A."/>
            <person name="Lapidus A."/>
            <person name="Cheng J.-F."/>
            <person name="Bruce D."/>
            <person name="Goodwin L."/>
            <person name="Pitluck S."/>
            <person name="Chertkov O."/>
            <person name="Detter J.C."/>
            <person name="Han C."/>
            <person name="Tapia R."/>
            <person name="Land M."/>
            <person name="Hauser L."/>
            <person name="Jeffries C."/>
            <person name="Kyrpides N."/>
            <person name="Ivanova N."/>
            <person name="Mikhailova N."/>
            <person name="Brumm P."/>
            <person name="Mead D."/>
            <person name="Woyke T."/>
        </authorList>
    </citation>
    <scope>NUCLEOTIDE SEQUENCE [LARGE SCALE GENOMIC DNA]</scope>
    <source>
        <strain evidence="2">ATCC 21833 / DSM 2522 / FERM P-1141 / JCM 9156 / N-4</strain>
    </source>
</reference>
<dbReference type="Proteomes" id="UP000001401">
    <property type="component" value="Chromosome"/>
</dbReference>
<accession>E6TZU1</accession>
<dbReference type="AlphaFoldDB" id="E6TZU1"/>
<protein>
    <submittedName>
        <fullName evidence="1">Uncharacterized protein</fullName>
    </submittedName>
</protein>
<organism evidence="1 2">
    <name type="scientific">Evansella cellulosilytica (strain ATCC 21833 / DSM 2522 / FERM P-1141 / JCM 9156 / N-4)</name>
    <name type="common">Bacillus cellulosilyticus</name>
    <dbReference type="NCBI Taxonomy" id="649639"/>
    <lineage>
        <taxon>Bacteria</taxon>
        <taxon>Bacillati</taxon>
        <taxon>Bacillota</taxon>
        <taxon>Bacilli</taxon>
        <taxon>Bacillales</taxon>
        <taxon>Bacillaceae</taxon>
        <taxon>Evansella</taxon>
    </lineage>
</organism>
<proteinExistence type="predicted"/>